<dbReference type="SUPFAM" id="SSF48208">
    <property type="entry name" value="Six-hairpin glycosidases"/>
    <property type="match status" value="1"/>
</dbReference>
<feature type="signal peptide" evidence="9">
    <location>
        <begin position="1"/>
        <end position="17"/>
    </location>
</feature>
<dbReference type="InterPro" id="IPR008928">
    <property type="entry name" value="6-hairpin_glycosidase_sf"/>
</dbReference>
<dbReference type="PANTHER" id="PTHR22298">
    <property type="entry name" value="ENDO-1,4-BETA-GLUCANASE"/>
    <property type="match status" value="1"/>
</dbReference>
<protein>
    <recommendedName>
        <fullName evidence="9">Endoglucanase</fullName>
        <ecNumber evidence="9">3.2.1.4</ecNumber>
    </recommendedName>
</protein>
<proteinExistence type="inferred from homology"/>
<dbReference type="AlphaFoldDB" id="A0A9P5Q0D5"/>
<dbReference type="GO" id="GO:0030245">
    <property type="term" value="P:cellulose catabolic process"/>
    <property type="evidence" value="ECO:0007669"/>
    <property type="project" value="UniProtKB-KW"/>
</dbReference>
<evidence type="ECO:0000313" key="13">
    <source>
        <dbReference type="Proteomes" id="UP000772434"/>
    </source>
</evidence>
<keyword evidence="10" id="KW-0812">Transmembrane</keyword>
<evidence type="ECO:0000256" key="3">
    <source>
        <dbReference type="ARBA" id="ARBA00022801"/>
    </source>
</evidence>
<gene>
    <name evidence="12" type="ORF">BDP27DRAFT_1314819</name>
</gene>
<keyword evidence="5 8" id="KW-0119">Carbohydrate metabolism</keyword>
<reference evidence="12" key="1">
    <citation type="submission" date="2020-11" db="EMBL/GenBank/DDBJ databases">
        <authorList>
            <consortium name="DOE Joint Genome Institute"/>
            <person name="Ahrendt S."/>
            <person name="Riley R."/>
            <person name="Andreopoulos W."/>
            <person name="Labutti K."/>
            <person name="Pangilinan J."/>
            <person name="Ruiz-Duenas F.J."/>
            <person name="Barrasa J.M."/>
            <person name="Sanchez-Garcia M."/>
            <person name="Camarero S."/>
            <person name="Miyauchi S."/>
            <person name="Serrano A."/>
            <person name="Linde D."/>
            <person name="Babiker R."/>
            <person name="Drula E."/>
            <person name="Ayuso-Fernandez I."/>
            <person name="Pacheco R."/>
            <person name="Padilla G."/>
            <person name="Ferreira P."/>
            <person name="Barriuso J."/>
            <person name="Kellner H."/>
            <person name="Castanera R."/>
            <person name="Alfaro M."/>
            <person name="Ramirez L."/>
            <person name="Pisabarro A.G."/>
            <person name="Kuo A."/>
            <person name="Tritt A."/>
            <person name="Lipzen A."/>
            <person name="He G."/>
            <person name="Yan M."/>
            <person name="Ng V."/>
            <person name="Cullen D."/>
            <person name="Martin F."/>
            <person name="Rosso M.-N."/>
            <person name="Henrissat B."/>
            <person name="Hibbett D."/>
            <person name="Martinez A.T."/>
            <person name="Grigoriev I.V."/>
        </authorList>
    </citation>
    <scope>NUCLEOTIDE SEQUENCE</scope>
    <source>
        <strain evidence="12">AH 40177</strain>
    </source>
</reference>
<evidence type="ECO:0000256" key="1">
    <source>
        <dbReference type="ARBA" id="ARBA00000966"/>
    </source>
</evidence>
<dbReference type="Proteomes" id="UP000772434">
    <property type="component" value="Unassembled WGS sequence"/>
</dbReference>
<evidence type="ECO:0000256" key="4">
    <source>
        <dbReference type="ARBA" id="ARBA00023001"/>
    </source>
</evidence>
<dbReference type="OrthoDB" id="10257085at2759"/>
<evidence type="ECO:0000313" key="12">
    <source>
        <dbReference type="EMBL" id="KAF9075974.1"/>
    </source>
</evidence>
<dbReference type="EMBL" id="JADNRY010000008">
    <property type="protein sequence ID" value="KAF9075974.1"/>
    <property type="molecule type" value="Genomic_DNA"/>
</dbReference>
<feature type="active site" evidence="8">
    <location>
        <position position="516"/>
    </location>
</feature>
<comment type="catalytic activity">
    <reaction evidence="1 9">
        <text>Endohydrolysis of (1-&gt;4)-beta-D-glucosidic linkages in cellulose, lichenin and cereal beta-D-glucans.</text>
        <dbReference type="EC" id="3.2.1.4"/>
    </reaction>
</comment>
<keyword evidence="10" id="KW-0472">Membrane</keyword>
<dbReference type="GO" id="GO:0008810">
    <property type="term" value="F:cellulase activity"/>
    <property type="evidence" value="ECO:0007669"/>
    <property type="project" value="UniProtKB-EC"/>
</dbReference>
<name>A0A9P5Q0D5_9AGAR</name>
<keyword evidence="6 8" id="KW-0326">Glycosidase</keyword>
<dbReference type="InterPro" id="IPR001701">
    <property type="entry name" value="Glyco_hydro_9"/>
</dbReference>
<evidence type="ECO:0000256" key="9">
    <source>
        <dbReference type="RuleBase" id="RU361166"/>
    </source>
</evidence>
<dbReference type="PROSITE" id="PS00698">
    <property type="entry name" value="GH9_3"/>
    <property type="match status" value="1"/>
</dbReference>
<evidence type="ECO:0000256" key="6">
    <source>
        <dbReference type="ARBA" id="ARBA00023295"/>
    </source>
</evidence>
<organism evidence="12 13">
    <name type="scientific">Rhodocollybia butyracea</name>
    <dbReference type="NCBI Taxonomy" id="206335"/>
    <lineage>
        <taxon>Eukaryota</taxon>
        <taxon>Fungi</taxon>
        <taxon>Dikarya</taxon>
        <taxon>Basidiomycota</taxon>
        <taxon>Agaricomycotina</taxon>
        <taxon>Agaricomycetes</taxon>
        <taxon>Agaricomycetidae</taxon>
        <taxon>Agaricales</taxon>
        <taxon>Marasmiineae</taxon>
        <taxon>Omphalotaceae</taxon>
        <taxon>Rhodocollybia</taxon>
    </lineage>
</organism>
<keyword evidence="13" id="KW-1185">Reference proteome</keyword>
<feature type="chain" id="PRO_5040533626" description="Endoglucanase" evidence="9">
    <location>
        <begin position="18"/>
        <end position="630"/>
    </location>
</feature>
<keyword evidence="3 8" id="KW-0378">Hydrolase</keyword>
<evidence type="ECO:0000256" key="10">
    <source>
        <dbReference type="SAM" id="Phobius"/>
    </source>
</evidence>
<feature type="active site" evidence="8">
    <location>
        <position position="525"/>
    </location>
</feature>
<evidence type="ECO:0000256" key="5">
    <source>
        <dbReference type="ARBA" id="ARBA00023277"/>
    </source>
</evidence>
<sequence>MLLSIIFCLTLALRIHAQLSLPSPPWLPPNASSGAISTTGTNTSVPNEQWSTLLGDLLYFYEAQRSGNLPNTNRVTWRNNSCTSDGSDVGLDLTGGYYDAGDYIKAAFPLSFTLTSICWGAVDFGLAYDLTNQTTYLDSMLRWGLDWLIKAHPNNDTLYVNVANTVLDNAYWGGDQNIPLPRPSYQINNTSPGTDAASSVSSAFAACSYLYYGGTLSPTSIGKSDVNTTAPASLQNTTYAATLLTHAVELYSFAVNASGGMTVYQNSVPAAAESYASSGYGDDLVMGGLWLSLAVNASQNAKTNSSSSNSTAISSLSPQQYYSLAETYYSQFSLAGQNDVFNWDSKTPGCYILFAQMASLGYEGASNFSQWQKEAERYLDFVVNPSGSDGQSYLTKGGLLYYPGGSNDASLNPALNAAMLLTRYAASGLTSSKDKLADYLSFAQSQLNYALGNNPMFVPYVVGIHPNSPINPSSAMSSGGSSIDTVDTSPSLSQGNTYVLYGALVGGPDQFDRFFDIRSDWVETEPALDYNAPILTLTAMHIITDNTDPYFVQVEVGAYDKVKPKGQPCDDAIQDGCSGHRLSFGGQVALGVILGVTGLVVFALLGMWIWTLWRRRSSRLGMNGLPLKKN</sequence>
<feature type="transmembrane region" description="Helical" evidence="10">
    <location>
        <begin position="588"/>
        <end position="613"/>
    </location>
</feature>
<evidence type="ECO:0000259" key="11">
    <source>
        <dbReference type="Pfam" id="PF00759"/>
    </source>
</evidence>
<dbReference type="InterPro" id="IPR012341">
    <property type="entry name" value="6hp_glycosidase-like_sf"/>
</dbReference>
<comment type="caution">
    <text evidence="12">The sequence shown here is derived from an EMBL/GenBank/DDBJ whole genome shotgun (WGS) entry which is preliminary data.</text>
</comment>
<keyword evidence="7 8" id="KW-0624">Polysaccharide degradation</keyword>
<keyword evidence="9" id="KW-0732">Signal</keyword>
<dbReference type="InterPro" id="IPR033126">
    <property type="entry name" value="Glyco_hydro_9_Asp/Glu_AS"/>
</dbReference>
<dbReference type="EC" id="3.2.1.4" evidence="9"/>
<comment type="similarity">
    <text evidence="2 8 9">Belongs to the glycosyl hydrolase 9 (cellulase E) family.</text>
</comment>
<keyword evidence="10" id="KW-1133">Transmembrane helix</keyword>
<dbReference type="Pfam" id="PF00759">
    <property type="entry name" value="Glyco_hydro_9"/>
    <property type="match status" value="1"/>
</dbReference>
<accession>A0A9P5Q0D5</accession>
<keyword evidence="4 9" id="KW-0136">Cellulose degradation</keyword>
<evidence type="ECO:0000256" key="2">
    <source>
        <dbReference type="ARBA" id="ARBA00007072"/>
    </source>
</evidence>
<evidence type="ECO:0000256" key="8">
    <source>
        <dbReference type="PROSITE-ProRule" id="PRU10060"/>
    </source>
</evidence>
<feature type="domain" description="Glycoside hydrolase family 9" evidence="11">
    <location>
        <begin position="51"/>
        <end position="536"/>
    </location>
</feature>
<evidence type="ECO:0000256" key="7">
    <source>
        <dbReference type="ARBA" id="ARBA00023326"/>
    </source>
</evidence>
<dbReference type="Gene3D" id="1.50.10.10">
    <property type="match status" value="1"/>
</dbReference>